<evidence type="ECO:0000313" key="2">
    <source>
        <dbReference type="Proteomes" id="UP001239111"/>
    </source>
</evidence>
<protein>
    <submittedName>
        <fullName evidence="1">Uncharacterized protein</fullName>
    </submittedName>
</protein>
<comment type="caution">
    <text evidence="1">The sequence shown here is derived from an EMBL/GenBank/DDBJ whole genome shotgun (WGS) entry which is preliminary data.</text>
</comment>
<sequence length="233" mass="26686">MFDLPQGWETLDMPQQLGLFFKAIQSQSTNFTEGLSHLDKKFDTFTDVLKQQSEKINLLEKGNLFLREEISQLKTLQAGGQPSSELRVTGIPSDCSLHFEDFPKKILECLHAAESLKNDILEVREFKPKILNSADVSLSTSNSERSGGENRSLVIKFKSSDIRDHVLKLKRDFGELKLSDSISNGSKQARIGIYEMLPPIVHELRVLTQERVHQYGYKHIWTRKGNIYVRKDH</sequence>
<organism evidence="1 2">
    <name type="scientific">Eretmocerus hayati</name>
    <dbReference type="NCBI Taxonomy" id="131215"/>
    <lineage>
        <taxon>Eukaryota</taxon>
        <taxon>Metazoa</taxon>
        <taxon>Ecdysozoa</taxon>
        <taxon>Arthropoda</taxon>
        <taxon>Hexapoda</taxon>
        <taxon>Insecta</taxon>
        <taxon>Pterygota</taxon>
        <taxon>Neoptera</taxon>
        <taxon>Endopterygota</taxon>
        <taxon>Hymenoptera</taxon>
        <taxon>Apocrita</taxon>
        <taxon>Proctotrupomorpha</taxon>
        <taxon>Chalcidoidea</taxon>
        <taxon>Aphelinidae</taxon>
        <taxon>Aphelininae</taxon>
        <taxon>Eretmocerus</taxon>
    </lineage>
</organism>
<accession>A0ACC2N6U9</accession>
<reference evidence="1" key="1">
    <citation type="submission" date="2023-04" db="EMBL/GenBank/DDBJ databases">
        <title>A chromosome-level genome assembly of the parasitoid wasp Eretmocerus hayati.</title>
        <authorList>
            <person name="Zhong Y."/>
            <person name="Liu S."/>
            <person name="Liu Y."/>
        </authorList>
    </citation>
    <scope>NUCLEOTIDE SEQUENCE</scope>
    <source>
        <strain evidence="1">ZJU_SS_LIU_2023</strain>
    </source>
</reference>
<gene>
    <name evidence="1" type="ORF">QAD02_008463</name>
</gene>
<evidence type="ECO:0000313" key="1">
    <source>
        <dbReference type="EMBL" id="KAJ8666801.1"/>
    </source>
</evidence>
<dbReference type="Proteomes" id="UP001239111">
    <property type="component" value="Chromosome 4"/>
</dbReference>
<keyword evidence="2" id="KW-1185">Reference proteome</keyword>
<name>A0ACC2N6U9_9HYME</name>
<proteinExistence type="predicted"/>
<dbReference type="EMBL" id="CM056744">
    <property type="protein sequence ID" value="KAJ8666801.1"/>
    <property type="molecule type" value="Genomic_DNA"/>
</dbReference>